<keyword evidence="3" id="KW-1003">Cell membrane</keyword>
<dbReference type="AlphaFoldDB" id="H5UQY6"/>
<evidence type="ECO:0000313" key="11">
    <source>
        <dbReference type="EMBL" id="GAB48144.1"/>
    </source>
</evidence>
<protein>
    <submittedName>
        <fullName evidence="11">Chemotaxis MotB protein</fullName>
    </submittedName>
</protein>
<keyword evidence="4 9" id="KW-0812">Transmembrane</keyword>
<evidence type="ECO:0000313" key="12">
    <source>
        <dbReference type="Proteomes" id="UP000004367"/>
    </source>
</evidence>
<dbReference type="RefSeq" id="WP_009482042.1">
    <property type="nucleotide sequence ID" value="NZ_BAFE01000043.1"/>
</dbReference>
<evidence type="ECO:0000256" key="7">
    <source>
        <dbReference type="PROSITE-ProRule" id="PRU00473"/>
    </source>
</evidence>
<comment type="similarity">
    <text evidence="2">Belongs to the MotB family.</text>
</comment>
<dbReference type="eggNOG" id="COG1360">
    <property type="taxonomic scope" value="Bacteria"/>
</dbReference>
<dbReference type="InterPro" id="IPR025713">
    <property type="entry name" value="MotB-like_N_dom"/>
</dbReference>
<dbReference type="Pfam" id="PF13677">
    <property type="entry name" value="MotB_plug"/>
    <property type="match status" value="1"/>
</dbReference>
<dbReference type="OrthoDB" id="9815217at2"/>
<dbReference type="EMBL" id="BAFE01000043">
    <property type="protein sequence ID" value="GAB48144.1"/>
    <property type="molecule type" value="Genomic_DNA"/>
</dbReference>
<dbReference type="InterPro" id="IPR036737">
    <property type="entry name" value="OmpA-like_sf"/>
</dbReference>
<keyword evidence="6 7" id="KW-0472">Membrane</keyword>
<evidence type="ECO:0000256" key="3">
    <source>
        <dbReference type="ARBA" id="ARBA00022475"/>
    </source>
</evidence>
<dbReference type="PANTHER" id="PTHR30329">
    <property type="entry name" value="STATOR ELEMENT OF FLAGELLAR MOTOR COMPLEX"/>
    <property type="match status" value="1"/>
</dbReference>
<evidence type="ECO:0000256" key="5">
    <source>
        <dbReference type="ARBA" id="ARBA00022989"/>
    </source>
</evidence>
<accession>H5UQY6</accession>
<dbReference type="GO" id="GO:0005886">
    <property type="term" value="C:plasma membrane"/>
    <property type="evidence" value="ECO:0007669"/>
    <property type="project" value="UniProtKB-SubCell"/>
</dbReference>
<keyword evidence="12" id="KW-1185">Reference proteome</keyword>
<dbReference type="SUPFAM" id="SSF103088">
    <property type="entry name" value="OmpA-like"/>
    <property type="match status" value="1"/>
</dbReference>
<evidence type="ECO:0000256" key="6">
    <source>
        <dbReference type="ARBA" id="ARBA00023136"/>
    </source>
</evidence>
<gene>
    <name evidence="11" type="primary">motB</name>
    <name evidence="11" type="ORF">MOPEL_060_00610</name>
</gene>
<evidence type="ECO:0000256" key="4">
    <source>
        <dbReference type="ARBA" id="ARBA00022692"/>
    </source>
</evidence>
<proteinExistence type="inferred from homology"/>
<organism evidence="11 12">
    <name type="scientific">Mobilicoccus pelagius NBRC 104925</name>
    <dbReference type="NCBI Taxonomy" id="1089455"/>
    <lineage>
        <taxon>Bacteria</taxon>
        <taxon>Bacillati</taxon>
        <taxon>Actinomycetota</taxon>
        <taxon>Actinomycetes</taxon>
        <taxon>Micrococcales</taxon>
        <taxon>Dermatophilaceae</taxon>
        <taxon>Mobilicoccus</taxon>
    </lineage>
</organism>
<evidence type="ECO:0000256" key="2">
    <source>
        <dbReference type="ARBA" id="ARBA00008914"/>
    </source>
</evidence>
<name>H5UQY6_9MICO</name>
<dbReference type="InterPro" id="IPR006665">
    <property type="entry name" value="OmpA-like"/>
</dbReference>
<feature type="region of interest" description="Disordered" evidence="8">
    <location>
        <begin position="276"/>
        <end position="313"/>
    </location>
</feature>
<dbReference type="Pfam" id="PF00691">
    <property type="entry name" value="OmpA"/>
    <property type="match status" value="1"/>
</dbReference>
<feature type="transmembrane region" description="Helical" evidence="9">
    <location>
        <begin position="20"/>
        <end position="40"/>
    </location>
</feature>
<comment type="subcellular location">
    <subcellularLocation>
        <location evidence="1">Cell membrane</location>
        <topology evidence="1">Single-pass membrane protein</topology>
    </subcellularLocation>
</comment>
<dbReference type="Proteomes" id="UP000004367">
    <property type="component" value="Unassembled WGS sequence"/>
</dbReference>
<dbReference type="PANTHER" id="PTHR30329:SF21">
    <property type="entry name" value="LIPOPROTEIN YIAD-RELATED"/>
    <property type="match status" value="1"/>
</dbReference>
<evidence type="ECO:0000256" key="8">
    <source>
        <dbReference type="SAM" id="MobiDB-lite"/>
    </source>
</evidence>
<evidence type="ECO:0000256" key="9">
    <source>
        <dbReference type="SAM" id="Phobius"/>
    </source>
</evidence>
<dbReference type="PROSITE" id="PS51123">
    <property type="entry name" value="OMPA_2"/>
    <property type="match status" value="1"/>
</dbReference>
<dbReference type="STRING" id="1089455.MOPEL_060_00610"/>
<keyword evidence="5 9" id="KW-1133">Transmembrane helix</keyword>
<evidence type="ECO:0000259" key="10">
    <source>
        <dbReference type="PROSITE" id="PS51123"/>
    </source>
</evidence>
<dbReference type="InterPro" id="IPR050330">
    <property type="entry name" value="Bact_OuterMem_StrucFunc"/>
</dbReference>
<reference evidence="11 12" key="1">
    <citation type="submission" date="2012-02" db="EMBL/GenBank/DDBJ databases">
        <title>Whole genome shotgun sequence of Mobilicoccus pelagius NBRC 104925.</title>
        <authorList>
            <person name="Yoshida Y."/>
            <person name="Hosoyama A."/>
            <person name="Tsuchikane K."/>
            <person name="Katsumata H."/>
            <person name="Yamazaki S."/>
            <person name="Fujita N."/>
        </authorList>
    </citation>
    <scope>NUCLEOTIDE SEQUENCE [LARGE SCALE GENOMIC DNA]</scope>
    <source>
        <strain evidence="11 12">NBRC 104925</strain>
    </source>
</reference>
<feature type="domain" description="OmpA-like" evidence="10">
    <location>
        <begin position="150"/>
        <end position="269"/>
    </location>
</feature>
<dbReference type="CDD" id="cd07185">
    <property type="entry name" value="OmpA_C-like"/>
    <property type="match status" value="1"/>
</dbReference>
<dbReference type="Gene3D" id="3.30.1330.60">
    <property type="entry name" value="OmpA-like domain"/>
    <property type="match status" value="1"/>
</dbReference>
<sequence>MARKPKHEEHEEHANHERWVLSYADILTLLLALFIVMFAISKVDQKKFEEFARGTAEGFGNVAVTGKTGMFEGGDGVLKDQKPAQMEDVPATKPVDRDSALAQAVIEREKARSAAASAEKANLEQIKAKLATELKKKGLGDAVQMEVDARGLVVNIVTDKVLFDTGHADLKSTGTTVLDAIAPTLKPLPNSISVEGHTDNVPISGSYRSNWALSTDRAVMVTERLIKDGIPGNRISPAGFADTRPLEPNTNDVGRARNRRVAVVVLPFLPQQDAESGLAAADRKPGGPTVAPSLAPKVPDIAPTIATPAPPAP</sequence>
<evidence type="ECO:0000256" key="1">
    <source>
        <dbReference type="ARBA" id="ARBA00004162"/>
    </source>
</evidence>
<comment type="caution">
    <text evidence="11">The sequence shown here is derived from an EMBL/GenBank/DDBJ whole genome shotgun (WGS) entry which is preliminary data.</text>
</comment>